<feature type="domain" description="Helix-turn-helix type 11" evidence="1">
    <location>
        <begin position="6"/>
        <end position="59"/>
    </location>
</feature>
<accession>A0A1G7Q1C1</accession>
<protein>
    <submittedName>
        <fullName evidence="2">HTH domain-containing protein</fullName>
    </submittedName>
</protein>
<dbReference type="STRING" id="670482.SAMN04488542_12081"/>
<evidence type="ECO:0000313" key="3">
    <source>
        <dbReference type="Proteomes" id="UP000198972"/>
    </source>
</evidence>
<dbReference type="Pfam" id="PF08279">
    <property type="entry name" value="HTH_11"/>
    <property type="match status" value="1"/>
</dbReference>
<evidence type="ECO:0000313" key="2">
    <source>
        <dbReference type="EMBL" id="SDF92248.1"/>
    </source>
</evidence>
<dbReference type="InterPro" id="IPR036388">
    <property type="entry name" value="WH-like_DNA-bd_sf"/>
</dbReference>
<dbReference type="InterPro" id="IPR051534">
    <property type="entry name" value="CBASS_pafABC_assoc_protein"/>
</dbReference>
<proteinExistence type="predicted"/>
<name>A0A1G7Q1C1_9BACL</name>
<dbReference type="EMBL" id="FNBG01000020">
    <property type="protein sequence ID" value="SDF92248.1"/>
    <property type="molecule type" value="Genomic_DNA"/>
</dbReference>
<sequence>MKKSERLNDMMMYLNDKKSFNLKDIMNRYSISKSTALRDVQSLEEIGMPIYSNPGRNGYYGILPNRLLSPIVFTIDEVHALYFSMQTLNAYQSTPFWSYPENGCE</sequence>
<dbReference type="Proteomes" id="UP000198972">
    <property type="component" value="Unassembled WGS sequence"/>
</dbReference>
<organism evidence="2 3">
    <name type="scientific">Fontibacillus panacisegetis</name>
    <dbReference type="NCBI Taxonomy" id="670482"/>
    <lineage>
        <taxon>Bacteria</taxon>
        <taxon>Bacillati</taxon>
        <taxon>Bacillota</taxon>
        <taxon>Bacilli</taxon>
        <taxon>Bacillales</taxon>
        <taxon>Paenibacillaceae</taxon>
        <taxon>Fontibacillus</taxon>
    </lineage>
</organism>
<dbReference type="AlphaFoldDB" id="A0A1G7Q1C1"/>
<dbReference type="Gene3D" id="1.10.10.10">
    <property type="entry name" value="Winged helix-like DNA-binding domain superfamily/Winged helix DNA-binding domain"/>
    <property type="match status" value="1"/>
</dbReference>
<reference evidence="2 3" key="1">
    <citation type="submission" date="2016-10" db="EMBL/GenBank/DDBJ databases">
        <authorList>
            <person name="de Groot N.N."/>
        </authorList>
    </citation>
    <scope>NUCLEOTIDE SEQUENCE [LARGE SCALE GENOMIC DNA]</scope>
    <source>
        <strain evidence="2 3">DSM 28129</strain>
    </source>
</reference>
<evidence type="ECO:0000259" key="1">
    <source>
        <dbReference type="Pfam" id="PF08279"/>
    </source>
</evidence>
<dbReference type="SUPFAM" id="SSF46785">
    <property type="entry name" value="Winged helix' DNA-binding domain"/>
    <property type="match status" value="1"/>
</dbReference>
<dbReference type="PANTHER" id="PTHR34580:SF9">
    <property type="entry name" value="SLL5097 PROTEIN"/>
    <property type="match status" value="1"/>
</dbReference>
<dbReference type="InterPro" id="IPR036390">
    <property type="entry name" value="WH_DNA-bd_sf"/>
</dbReference>
<keyword evidence="3" id="KW-1185">Reference proteome</keyword>
<gene>
    <name evidence="2" type="ORF">SAMN04488542_12081</name>
</gene>
<dbReference type="PANTHER" id="PTHR34580">
    <property type="match status" value="1"/>
</dbReference>
<dbReference type="InterPro" id="IPR013196">
    <property type="entry name" value="HTH_11"/>
</dbReference>